<evidence type="ECO:0000313" key="1">
    <source>
        <dbReference type="EMBL" id="KAF7814422.1"/>
    </source>
</evidence>
<organism evidence="1 2">
    <name type="scientific">Senna tora</name>
    <dbReference type="NCBI Taxonomy" id="362788"/>
    <lineage>
        <taxon>Eukaryota</taxon>
        <taxon>Viridiplantae</taxon>
        <taxon>Streptophyta</taxon>
        <taxon>Embryophyta</taxon>
        <taxon>Tracheophyta</taxon>
        <taxon>Spermatophyta</taxon>
        <taxon>Magnoliopsida</taxon>
        <taxon>eudicotyledons</taxon>
        <taxon>Gunneridae</taxon>
        <taxon>Pentapetalae</taxon>
        <taxon>rosids</taxon>
        <taxon>fabids</taxon>
        <taxon>Fabales</taxon>
        <taxon>Fabaceae</taxon>
        <taxon>Caesalpinioideae</taxon>
        <taxon>Cassia clade</taxon>
        <taxon>Senna</taxon>
    </lineage>
</organism>
<dbReference type="EMBL" id="JAAIUW010000009">
    <property type="protein sequence ID" value="KAF7814422.1"/>
    <property type="molecule type" value="Genomic_DNA"/>
</dbReference>
<protein>
    <submittedName>
        <fullName evidence="1">Uncharacterized protein</fullName>
    </submittedName>
</protein>
<name>A0A834T3G7_9FABA</name>
<comment type="caution">
    <text evidence="1">The sequence shown here is derived from an EMBL/GenBank/DDBJ whole genome shotgun (WGS) entry which is preliminary data.</text>
</comment>
<proteinExistence type="predicted"/>
<evidence type="ECO:0000313" key="2">
    <source>
        <dbReference type="Proteomes" id="UP000634136"/>
    </source>
</evidence>
<keyword evidence="2" id="KW-1185">Reference proteome</keyword>
<dbReference type="Proteomes" id="UP000634136">
    <property type="component" value="Unassembled WGS sequence"/>
</dbReference>
<sequence length="54" mass="6105">MKPPYSTERSKKERRSAFLNYFTGFKVIHTYKEGNSCADSLARHALLNGSAVLL</sequence>
<gene>
    <name evidence="1" type="ORF">G2W53_028391</name>
</gene>
<reference evidence="1" key="1">
    <citation type="submission" date="2020-09" db="EMBL/GenBank/DDBJ databases">
        <title>Genome-Enabled Discovery of Anthraquinone Biosynthesis in Senna tora.</title>
        <authorList>
            <person name="Kang S.-H."/>
            <person name="Pandey R.P."/>
            <person name="Lee C.-M."/>
            <person name="Sim J.-S."/>
            <person name="Jeong J.-T."/>
            <person name="Choi B.-S."/>
            <person name="Jung M."/>
            <person name="Ginzburg D."/>
            <person name="Zhao K."/>
            <person name="Won S.Y."/>
            <person name="Oh T.-J."/>
            <person name="Yu Y."/>
            <person name="Kim N.-H."/>
            <person name="Lee O.R."/>
            <person name="Lee T.-H."/>
            <person name="Bashyal P."/>
            <person name="Kim T.-S."/>
            <person name="Lee W.-H."/>
            <person name="Kawkins C."/>
            <person name="Kim C.-K."/>
            <person name="Kim J.S."/>
            <person name="Ahn B.O."/>
            <person name="Rhee S.Y."/>
            <person name="Sohng J.K."/>
        </authorList>
    </citation>
    <scope>NUCLEOTIDE SEQUENCE</scope>
    <source>
        <tissue evidence="1">Leaf</tissue>
    </source>
</reference>
<dbReference type="OrthoDB" id="1433347at2759"/>
<dbReference type="AlphaFoldDB" id="A0A834T3G7"/>
<accession>A0A834T3G7</accession>